<proteinExistence type="predicted"/>
<organism evidence="2 3">
    <name type="scientific">Flavobacterium qiangtangense</name>
    <dbReference type="NCBI Taxonomy" id="1442595"/>
    <lineage>
        <taxon>Bacteria</taxon>
        <taxon>Pseudomonadati</taxon>
        <taxon>Bacteroidota</taxon>
        <taxon>Flavobacteriia</taxon>
        <taxon>Flavobacteriales</taxon>
        <taxon>Flavobacteriaceae</taxon>
        <taxon>Flavobacterium</taxon>
    </lineage>
</organism>
<protein>
    <submittedName>
        <fullName evidence="2">DUF6265 family protein</fullName>
    </submittedName>
</protein>
<dbReference type="Proteomes" id="UP001596287">
    <property type="component" value="Unassembled WGS sequence"/>
</dbReference>
<comment type="caution">
    <text evidence="2">The sequence shown here is derived from an EMBL/GenBank/DDBJ whole genome shotgun (WGS) entry which is preliminary data.</text>
</comment>
<gene>
    <name evidence="2" type="ORF">ACFPVY_14455</name>
</gene>
<name>A0ABW1PSA3_9FLAO</name>
<sequence length="171" mass="19577">MKKSLTYLIPCVLISVISCKEAHDGKLPPKEITSKKYEAVENANWLVGRWENNSAEGNFSEFWAKINDSTFHGESYFVIKNDTVFGEKVELMQRGKDFIYEARVAKQNDEKPVPFKLTTSSETEMVWENPAHDYPNKIVYQKVGNDSLVAEIFGTKDGKVKSEVFKMKKVQ</sequence>
<dbReference type="EMBL" id="JBHSQB010000010">
    <property type="protein sequence ID" value="MFC6097856.1"/>
    <property type="molecule type" value="Genomic_DNA"/>
</dbReference>
<evidence type="ECO:0000313" key="2">
    <source>
        <dbReference type="EMBL" id="MFC6097856.1"/>
    </source>
</evidence>
<reference evidence="3" key="1">
    <citation type="journal article" date="2019" name="Int. J. Syst. Evol. Microbiol.">
        <title>The Global Catalogue of Microorganisms (GCM) 10K type strain sequencing project: providing services to taxonomists for standard genome sequencing and annotation.</title>
        <authorList>
            <consortium name="The Broad Institute Genomics Platform"/>
            <consortium name="The Broad Institute Genome Sequencing Center for Infectious Disease"/>
            <person name="Wu L."/>
            <person name="Ma J."/>
        </authorList>
    </citation>
    <scope>NUCLEOTIDE SEQUENCE [LARGE SCALE GENOMIC DNA]</scope>
    <source>
        <strain evidence="3">CCUG 49679</strain>
    </source>
</reference>
<keyword evidence="3" id="KW-1185">Reference proteome</keyword>
<evidence type="ECO:0000259" key="1">
    <source>
        <dbReference type="Pfam" id="PF19780"/>
    </source>
</evidence>
<dbReference type="Pfam" id="PF19780">
    <property type="entry name" value="DUF6265"/>
    <property type="match status" value="1"/>
</dbReference>
<accession>A0ABW1PSA3</accession>
<feature type="domain" description="DUF6265" evidence="1">
    <location>
        <begin position="44"/>
        <end position="152"/>
    </location>
</feature>
<dbReference type="InterPro" id="IPR046232">
    <property type="entry name" value="DUF6265"/>
</dbReference>
<dbReference type="PROSITE" id="PS51257">
    <property type="entry name" value="PROKAR_LIPOPROTEIN"/>
    <property type="match status" value="1"/>
</dbReference>
<dbReference type="RefSeq" id="WP_379792838.1">
    <property type="nucleotide sequence ID" value="NZ_JBHSQB010000010.1"/>
</dbReference>
<evidence type="ECO:0000313" key="3">
    <source>
        <dbReference type="Proteomes" id="UP001596287"/>
    </source>
</evidence>